<protein>
    <submittedName>
        <fullName evidence="2">Aminotransferase class I and II</fullName>
    </submittedName>
</protein>
<keyword evidence="3" id="KW-1185">Reference proteome</keyword>
<dbReference type="InterPro" id="IPR015421">
    <property type="entry name" value="PyrdxlP-dep_Trfase_major"/>
</dbReference>
<gene>
    <name evidence="2" type="ordered locus">Ccel_1965</name>
</gene>
<proteinExistence type="predicted"/>
<dbReference type="STRING" id="394503.Ccel_1965"/>
<dbReference type="CDD" id="cd00609">
    <property type="entry name" value="AAT_like"/>
    <property type="match status" value="1"/>
</dbReference>
<evidence type="ECO:0000259" key="1">
    <source>
        <dbReference type="Pfam" id="PF00155"/>
    </source>
</evidence>
<dbReference type="NCBIfam" id="NF005305">
    <property type="entry name" value="PRK06836.1"/>
    <property type="match status" value="1"/>
</dbReference>
<dbReference type="GO" id="GO:0030170">
    <property type="term" value="F:pyridoxal phosphate binding"/>
    <property type="evidence" value="ECO:0007669"/>
    <property type="project" value="InterPro"/>
</dbReference>
<dbReference type="Gene3D" id="3.40.640.10">
    <property type="entry name" value="Type I PLP-dependent aspartate aminotransferase-like (Major domain)"/>
    <property type="match status" value="1"/>
</dbReference>
<dbReference type="OrthoDB" id="9802328at2"/>
<dbReference type="InterPro" id="IPR015424">
    <property type="entry name" value="PyrdxlP-dep_Trfase"/>
</dbReference>
<accession>B8I3H0</accession>
<dbReference type="AlphaFoldDB" id="B8I3H0"/>
<dbReference type="KEGG" id="cce:Ccel_1965"/>
<dbReference type="EMBL" id="CP001348">
    <property type="protein sequence ID" value="ACL76313.1"/>
    <property type="molecule type" value="Genomic_DNA"/>
</dbReference>
<dbReference type="eggNOG" id="COG0436">
    <property type="taxonomic scope" value="Bacteria"/>
</dbReference>
<dbReference type="GO" id="GO:0008483">
    <property type="term" value="F:transaminase activity"/>
    <property type="evidence" value="ECO:0007669"/>
    <property type="project" value="UniProtKB-KW"/>
</dbReference>
<evidence type="ECO:0000313" key="3">
    <source>
        <dbReference type="Proteomes" id="UP000001349"/>
    </source>
</evidence>
<name>B8I3H0_RUMCH</name>
<keyword evidence="2" id="KW-0032">Aminotransferase</keyword>
<dbReference type="Pfam" id="PF00155">
    <property type="entry name" value="Aminotran_1_2"/>
    <property type="match status" value="1"/>
</dbReference>
<dbReference type="Proteomes" id="UP000001349">
    <property type="component" value="Chromosome"/>
</dbReference>
<dbReference type="PANTHER" id="PTHR42691:SF1">
    <property type="entry name" value="ASPARTATE AMINOTRANSFERASE YHDR-RELATED"/>
    <property type="match status" value="1"/>
</dbReference>
<evidence type="ECO:0000313" key="2">
    <source>
        <dbReference type="EMBL" id="ACL76313.1"/>
    </source>
</evidence>
<dbReference type="RefSeq" id="WP_015925417.1">
    <property type="nucleotide sequence ID" value="NC_011898.1"/>
</dbReference>
<reference evidence="2 3" key="1">
    <citation type="submission" date="2009-01" db="EMBL/GenBank/DDBJ databases">
        <title>Complete sequence of Clostridium cellulolyticum H10.</title>
        <authorList>
            <consortium name="US DOE Joint Genome Institute"/>
            <person name="Lucas S."/>
            <person name="Copeland A."/>
            <person name="Lapidus A."/>
            <person name="Glavina del Rio T."/>
            <person name="Dalin E."/>
            <person name="Tice H."/>
            <person name="Bruce D."/>
            <person name="Goodwin L."/>
            <person name="Pitluck S."/>
            <person name="Chertkov O."/>
            <person name="Saunders E."/>
            <person name="Brettin T."/>
            <person name="Detter J.C."/>
            <person name="Han C."/>
            <person name="Larimer F."/>
            <person name="Land M."/>
            <person name="Hauser L."/>
            <person name="Kyrpides N."/>
            <person name="Ivanova N."/>
            <person name="Zhou J."/>
            <person name="Richardson P."/>
        </authorList>
    </citation>
    <scope>NUCLEOTIDE SEQUENCE [LARGE SCALE GENOMIC DNA]</scope>
    <source>
        <strain evidence="3">ATCC 35319 / DSM 5812 / JCM 6584 / H10</strain>
    </source>
</reference>
<dbReference type="PANTHER" id="PTHR42691">
    <property type="entry name" value="ASPARTATE AMINOTRANSFERASE YHDR-RELATED"/>
    <property type="match status" value="1"/>
</dbReference>
<dbReference type="Gene3D" id="3.90.1150.10">
    <property type="entry name" value="Aspartate Aminotransferase, domain 1"/>
    <property type="match status" value="2"/>
</dbReference>
<feature type="domain" description="Aminotransferase class I/classII large" evidence="1">
    <location>
        <begin position="34"/>
        <end position="379"/>
    </location>
</feature>
<dbReference type="InterPro" id="IPR015422">
    <property type="entry name" value="PyrdxlP-dep_Trfase_small"/>
</dbReference>
<keyword evidence="2" id="KW-0808">Transferase</keyword>
<organism evidence="2 3">
    <name type="scientific">Ruminiclostridium cellulolyticum (strain ATCC 35319 / DSM 5812 / JCM 6584 / H10)</name>
    <name type="common">Clostridium cellulolyticum</name>
    <dbReference type="NCBI Taxonomy" id="394503"/>
    <lineage>
        <taxon>Bacteria</taxon>
        <taxon>Bacillati</taxon>
        <taxon>Bacillota</taxon>
        <taxon>Clostridia</taxon>
        <taxon>Eubacteriales</taxon>
        <taxon>Oscillospiraceae</taxon>
        <taxon>Ruminiclostridium</taxon>
    </lineage>
</organism>
<dbReference type="InterPro" id="IPR004839">
    <property type="entry name" value="Aminotransferase_I/II_large"/>
</dbReference>
<sequence>MISKKISHNLANSSMIRAMFEEGEELRKIYGADKVYDFSLGNPDPEPPVEVKSALRELAGSGELKMHAYMNNAGYPEVRETIAKKINSETGLNLSFNNVVMTVGAGGALNVVLKTLLNPGEEVIVFAPFFVEYTSYIDNHGGKTVVINTDFKTFLPDPELLRTKITPNTKAIIINTPNNPTGVVYSRDTLNSIAKVLEDKSKEYGDTIYLISDEPYRKLAYDAEVPNILTIYKNAIMIDCFSKSLSLPGERMGYIATNPDAEDINTLMNGFIYCNRVLGFVNAPALFQKVIAKSINSTVDMNIYKERRDLLYNSLTEFGYECVKPDGAFYLFPKSLIPDDVEFKNRALKYNLIIVPGSGFGTPGYFRLAYCVSLETIKNSLPAFEALAKEFRK</sequence>
<dbReference type="SUPFAM" id="SSF53383">
    <property type="entry name" value="PLP-dependent transferases"/>
    <property type="match status" value="1"/>
</dbReference>
<dbReference type="HOGENOM" id="CLU_017584_4_3_9"/>